<proteinExistence type="predicted"/>
<comment type="caution">
    <text evidence="2">The sequence shown here is derived from an EMBL/GenBank/DDBJ whole genome shotgun (WGS) entry which is preliminary data.</text>
</comment>
<feature type="transmembrane region" description="Helical" evidence="1">
    <location>
        <begin position="187"/>
        <end position="204"/>
    </location>
</feature>
<sequence length="211" mass="24043">MDVALFIIFSVFEGLAAFTVMLTMFRYNIREYLLQLSLFSIMMSVFSFSMRYELGLENYTPFLSLLLFVLIIFITLRISMLGAVIVVVPGYVLYAVLQTAILNVLQTLNLTTVIRVQENTSDLYFLQAVTAAAAFITCWFIFRRGFGFSWSLNRFSFQGENILVLVLLILGIAFASVYTLLKTELVFVSATFIIILVSLLYLFIRKGIDND</sequence>
<dbReference type="EMBL" id="JBHSOW010000107">
    <property type="protein sequence ID" value="MFC5652927.1"/>
    <property type="molecule type" value="Genomic_DNA"/>
</dbReference>
<evidence type="ECO:0000256" key="1">
    <source>
        <dbReference type="SAM" id="Phobius"/>
    </source>
</evidence>
<feature type="transmembrane region" description="Helical" evidence="1">
    <location>
        <begin position="162"/>
        <end position="181"/>
    </location>
</feature>
<dbReference type="RefSeq" id="WP_379191587.1">
    <property type="nucleotide sequence ID" value="NZ_JBHSOW010000107.1"/>
</dbReference>
<gene>
    <name evidence="2" type="ORF">ACFPYJ_28240</name>
</gene>
<feature type="transmembrane region" description="Helical" evidence="1">
    <location>
        <begin position="58"/>
        <end position="76"/>
    </location>
</feature>
<keyword evidence="1" id="KW-1133">Transmembrane helix</keyword>
<reference evidence="3" key="1">
    <citation type="journal article" date="2019" name="Int. J. Syst. Evol. Microbiol.">
        <title>The Global Catalogue of Microorganisms (GCM) 10K type strain sequencing project: providing services to taxonomists for standard genome sequencing and annotation.</title>
        <authorList>
            <consortium name="The Broad Institute Genomics Platform"/>
            <consortium name="The Broad Institute Genome Sequencing Center for Infectious Disease"/>
            <person name="Wu L."/>
            <person name="Ma J."/>
        </authorList>
    </citation>
    <scope>NUCLEOTIDE SEQUENCE [LARGE SCALE GENOMIC DNA]</scope>
    <source>
        <strain evidence="3">CGMCC 1.3240</strain>
    </source>
</reference>
<evidence type="ECO:0000313" key="2">
    <source>
        <dbReference type="EMBL" id="MFC5652927.1"/>
    </source>
</evidence>
<dbReference type="Proteomes" id="UP001596047">
    <property type="component" value="Unassembled WGS sequence"/>
</dbReference>
<accession>A0ABW0W4D1</accession>
<name>A0ABW0W4D1_9BACL</name>
<keyword evidence="1" id="KW-0812">Transmembrane</keyword>
<feature type="transmembrane region" description="Helical" evidence="1">
    <location>
        <begin position="124"/>
        <end position="142"/>
    </location>
</feature>
<feature type="transmembrane region" description="Helical" evidence="1">
    <location>
        <begin position="32"/>
        <end position="52"/>
    </location>
</feature>
<protein>
    <submittedName>
        <fullName evidence="2">Uncharacterized protein</fullName>
    </submittedName>
</protein>
<keyword evidence="1" id="KW-0472">Membrane</keyword>
<evidence type="ECO:0000313" key="3">
    <source>
        <dbReference type="Proteomes" id="UP001596047"/>
    </source>
</evidence>
<feature type="transmembrane region" description="Helical" evidence="1">
    <location>
        <begin position="83"/>
        <end position="104"/>
    </location>
</feature>
<keyword evidence="3" id="KW-1185">Reference proteome</keyword>
<feature type="transmembrane region" description="Helical" evidence="1">
    <location>
        <begin position="6"/>
        <end position="25"/>
    </location>
</feature>
<organism evidence="2 3">
    <name type="scientific">Paenibacillus solisilvae</name>
    <dbReference type="NCBI Taxonomy" id="2486751"/>
    <lineage>
        <taxon>Bacteria</taxon>
        <taxon>Bacillati</taxon>
        <taxon>Bacillota</taxon>
        <taxon>Bacilli</taxon>
        <taxon>Bacillales</taxon>
        <taxon>Paenibacillaceae</taxon>
        <taxon>Paenibacillus</taxon>
    </lineage>
</organism>